<feature type="domain" description="Peptidase C1A papain C-terminal" evidence="2">
    <location>
        <begin position="158"/>
        <end position="379"/>
    </location>
</feature>
<sequence>MKRTLYFILLLVMIGSGPVTHWVPLGSVMASTLDVYLNNQEVVFNADYGMPFIDQANRTLIPFRAVLEAFGAKVQWIENTKVAVATKGSVEVRVPIDKNHIIRNTKLIEIDTKAVIIDNRTYIPIRAVMEAFGSKVEWIENQKRVSVTYEAAPIISRLPEVYDLRNIGKVTPVKDQLDIGACWAFATLGAIESSLLPGQVFDFSEDHMSLNHGYNLTQNEGGDFQISLAYLARWSGPVLESEDPYGDGISNPNLKAAAHVQEAIILPSKDYSAIKRAIMKYGGVQTSIHIRDIAQQELGDAYNPKTFAFYYKGQSLPNHDVVIVGWDDTYSASNFTTPPLRNGAFICRNSYGTTFGDKGYFYVSYDDVLIGKENIVYTKIEPSTNYDNIYQSDWLGWVGRIGFGKDTAFFSNVYTTDKKETLEAVSFYATDMDTEYEVYVVEKFETESDFSKKRLITRGAFDYAGYYTIKFNTPIPVEGTFAVIVKVTTPDSLYPVAAEYDKEVAWLEDVDLSDGRGYMSFDGLSWESTEKVLESNVCLKAFTKN</sequence>
<evidence type="ECO:0000313" key="3">
    <source>
        <dbReference type="EMBL" id="VDN47409.1"/>
    </source>
</evidence>
<dbReference type="GO" id="GO:0008234">
    <property type="term" value="F:cysteine-type peptidase activity"/>
    <property type="evidence" value="ECO:0007669"/>
    <property type="project" value="InterPro"/>
</dbReference>
<dbReference type="Gene3D" id="3.90.70.10">
    <property type="entry name" value="Cysteine proteinases"/>
    <property type="match status" value="1"/>
</dbReference>
<evidence type="ECO:0000313" key="4">
    <source>
        <dbReference type="Proteomes" id="UP000279029"/>
    </source>
</evidence>
<reference evidence="3 4" key="1">
    <citation type="submission" date="2018-09" db="EMBL/GenBank/DDBJ databases">
        <authorList>
            <person name="Postec A."/>
        </authorList>
    </citation>
    <scope>NUCLEOTIDE SEQUENCE [LARGE SCALE GENOMIC DNA]</scope>
    <source>
        <strain evidence="3">70B-A</strain>
    </source>
</reference>
<dbReference type="PROSITE" id="PS00139">
    <property type="entry name" value="THIOL_PROTEASE_CYS"/>
    <property type="match status" value="1"/>
</dbReference>
<accession>A0A3P7S4C4</accession>
<dbReference type="InterPro" id="IPR000668">
    <property type="entry name" value="Peptidase_C1A_C"/>
</dbReference>
<dbReference type="CDD" id="cd02619">
    <property type="entry name" value="Peptidase_C1"/>
    <property type="match status" value="1"/>
</dbReference>
<dbReference type="Pfam" id="PF00112">
    <property type="entry name" value="Peptidase_C1"/>
    <property type="match status" value="1"/>
</dbReference>
<keyword evidence="4" id="KW-1185">Reference proteome</keyword>
<dbReference type="InterPro" id="IPR038765">
    <property type="entry name" value="Papain-like_cys_pep_sf"/>
</dbReference>
<proteinExistence type="inferred from homology"/>
<dbReference type="SUPFAM" id="SSF55383">
    <property type="entry name" value="Copper amine oxidase, domain N"/>
    <property type="match status" value="1"/>
</dbReference>
<name>A0A3P7S4C4_9FIRM</name>
<gene>
    <name evidence="3" type="ORF">PATL70BA_1524</name>
</gene>
<dbReference type="InterPro" id="IPR012854">
    <property type="entry name" value="Cu_amine_oxidase-like_N"/>
</dbReference>
<dbReference type="EMBL" id="LR130778">
    <property type="protein sequence ID" value="VDN47409.1"/>
    <property type="molecule type" value="Genomic_DNA"/>
</dbReference>
<dbReference type="InterPro" id="IPR000169">
    <property type="entry name" value="Pept_cys_AS"/>
</dbReference>
<dbReference type="Pfam" id="PF18560">
    <property type="entry name" value="Lectin_like"/>
    <property type="match status" value="1"/>
</dbReference>
<dbReference type="InterPro" id="IPR013128">
    <property type="entry name" value="Peptidase_C1A"/>
</dbReference>
<dbReference type="KEGG" id="cbar:PATL70BA_1524"/>
<dbReference type="PANTHER" id="PTHR12411">
    <property type="entry name" value="CYSTEINE PROTEASE FAMILY C1-RELATED"/>
    <property type="match status" value="1"/>
</dbReference>
<protein>
    <recommendedName>
        <fullName evidence="2">Peptidase C1A papain C-terminal domain-containing protein</fullName>
    </recommendedName>
</protein>
<dbReference type="SUPFAM" id="SSF54001">
    <property type="entry name" value="Cysteine proteinases"/>
    <property type="match status" value="1"/>
</dbReference>
<dbReference type="Proteomes" id="UP000279029">
    <property type="component" value="Chromosome"/>
</dbReference>
<dbReference type="Gene3D" id="3.30.457.10">
    <property type="entry name" value="Copper amine oxidase-like, N-terminal domain"/>
    <property type="match status" value="1"/>
</dbReference>
<dbReference type="RefSeq" id="WP_125136726.1">
    <property type="nucleotide sequence ID" value="NZ_LR130778.1"/>
</dbReference>
<dbReference type="GO" id="GO:0006508">
    <property type="term" value="P:proteolysis"/>
    <property type="evidence" value="ECO:0007669"/>
    <property type="project" value="InterPro"/>
</dbReference>
<evidence type="ECO:0000256" key="1">
    <source>
        <dbReference type="ARBA" id="ARBA00008455"/>
    </source>
</evidence>
<evidence type="ECO:0000259" key="2">
    <source>
        <dbReference type="SMART" id="SM00645"/>
    </source>
</evidence>
<dbReference type="SMART" id="SM00645">
    <property type="entry name" value="Pept_C1"/>
    <property type="match status" value="1"/>
</dbReference>
<organism evidence="3 4">
    <name type="scientific">Petrocella atlantisensis</name>
    <dbReference type="NCBI Taxonomy" id="2173034"/>
    <lineage>
        <taxon>Bacteria</taxon>
        <taxon>Bacillati</taxon>
        <taxon>Bacillota</taxon>
        <taxon>Clostridia</taxon>
        <taxon>Lachnospirales</taxon>
        <taxon>Vallitaleaceae</taxon>
        <taxon>Petrocella</taxon>
    </lineage>
</organism>
<dbReference type="OrthoDB" id="3648721at2"/>
<dbReference type="AlphaFoldDB" id="A0A3P7S4C4"/>
<dbReference type="Pfam" id="PF07833">
    <property type="entry name" value="Cu_amine_oxidN1"/>
    <property type="match status" value="1"/>
</dbReference>
<dbReference type="InterPro" id="IPR040528">
    <property type="entry name" value="Lectin-like"/>
</dbReference>
<comment type="similarity">
    <text evidence="1">Belongs to the peptidase C1 family.</text>
</comment>
<dbReference type="InterPro" id="IPR036582">
    <property type="entry name" value="Mao_N_sf"/>
</dbReference>